<dbReference type="Proteomes" id="UP000016496">
    <property type="component" value="Unassembled WGS sequence"/>
</dbReference>
<accession>U2BVB2</accession>
<gene>
    <name evidence="1" type="ORF">HMPREF1981_02642</name>
</gene>
<organism evidence="1 2">
    <name type="scientific">Bacteroides pyogenes F0041</name>
    <dbReference type="NCBI Taxonomy" id="1321819"/>
    <lineage>
        <taxon>Bacteria</taxon>
        <taxon>Pseudomonadati</taxon>
        <taxon>Bacteroidota</taxon>
        <taxon>Bacteroidia</taxon>
        <taxon>Bacteroidales</taxon>
        <taxon>Bacteroidaceae</taxon>
        <taxon>Bacteroides</taxon>
    </lineage>
</organism>
<dbReference type="EMBL" id="AWSV01000143">
    <property type="protein sequence ID" value="ERI82134.1"/>
    <property type="molecule type" value="Genomic_DNA"/>
</dbReference>
<sequence length="42" mass="4943">MFFRRFRVRMQRGGGRLLLLMKAGSLSEELMQNVVRQVFAVN</sequence>
<evidence type="ECO:0000313" key="2">
    <source>
        <dbReference type="Proteomes" id="UP000016496"/>
    </source>
</evidence>
<protein>
    <submittedName>
        <fullName evidence="1">Uncharacterized protein</fullName>
    </submittedName>
</protein>
<proteinExistence type="predicted"/>
<evidence type="ECO:0000313" key="1">
    <source>
        <dbReference type="EMBL" id="ERI82134.1"/>
    </source>
</evidence>
<dbReference type="AlphaFoldDB" id="U2BVB2"/>
<comment type="caution">
    <text evidence="1">The sequence shown here is derived from an EMBL/GenBank/DDBJ whole genome shotgun (WGS) entry which is preliminary data.</text>
</comment>
<dbReference type="HOGENOM" id="CLU_3247490_0_0_10"/>
<reference evidence="1 2" key="1">
    <citation type="submission" date="2013-08" db="EMBL/GenBank/DDBJ databases">
        <authorList>
            <person name="Weinstock G."/>
            <person name="Sodergren E."/>
            <person name="Wylie T."/>
            <person name="Fulton L."/>
            <person name="Fulton R."/>
            <person name="Fronick C."/>
            <person name="O'Laughlin M."/>
            <person name="Godfrey J."/>
            <person name="Miner T."/>
            <person name="Herter B."/>
            <person name="Appelbaum E."/>
            <person name="Cordes M."/>
            <person name="Lek S."/>
            <person name="Wollam A."/>
            <person name="Pepin K.H."/>
            <person name="Palsikar V.B."/>
            <person name="Mitreva M."/>
            <person name="Wilson R.K."/>
        </authorList>
    </citation>
    <scope>NUCLEOTIDE SEQUENCE [LARGE SCALE GENOMIC DNA]</scope>
    <source>
        <strain evidence="1 2">F0041</strain>
    </source>
</reference>
<dbReference type="PATRIC" id="fig|1321819.3.peg.2439"/>
<name>U2BVB2_9BACE</name>